<sequence>MQEDVWTKDIHYMREKVGEIELLIGTNRAACWASVVERSMQQVQHRCSDIVVRKDDLLQRVGIEVNRRLGSATPWRAPSSSHNPGQQPAQRGARHGSAQAPPSLHLNLGSSGRLERLTLPLGGERHQEMSGRGKTAPQKPLEGSGARNRSRQSRKEQRTLQSEVRHRKDEIRHFTAIAV</sequence>
<dbReference type="AlphaFoldDB" id="A0AAV7NPN2"/>
<evidence type="ECO:0000256" key="1">
    <source>
        <dbReference type="SAM" id="MobiDB-lite"/>
    </source>
</evidence>
<organism evidence="2 3">
    <name type="scientific">Pleurodeles waltl</name>
    <name type="common">Iberian ribbed newt</name>
    <dbReference type="NCBI Taxonomy" id="8319"/>
    <lineage>
        <taxon>Eukaryota</taxon>
        <taxon>Metazoa</taxon>
        <taxon>Chordata</taxon>
        <taxon>Craniata</taxon>
        <taxon>Vertebrata</taxon>
        <taxon>Euteleostomi</taxon>
        <taxon>Amphibia</taxon>
        <taxon>Batrachia</taxon>
        <taxon>Caudata</taxon>
        <taxon>Salamandroidea</taxon>
        <taxon>Salamandridae</taxon>
        <taxon>Pleurodelinae</taxon>
        <taxon>Pleurodeles</taxon>
    </lineage>
</organism>
<evidence type="ECO:0000313" key="2">
    <source>
        <dbReference type="EMBL" id="KAJ1118028.1"/>
    </source>
</evidence>
<reference evidence="2" key="1">
    <citation type="journal article" date="2022" name="bioRxiv">
        <title>Sequencing and chromosome-scale assembly of the giantPleurodeles waltlgenome.</title>
        <authorList>
            <person name="Brown T."/>
            <person name="Elewa A."/>
            <person name="Iarovenko S."/>
            <person name="Subramanian E."/>
            <person name="Araus A.J."/>
            <person name="Petzold A."/>
            <person name="Susuki M."/>
            <person name="Suzuki K.-i.T."/>
            <person name="Hayashi T."/>
            <person name="Toyoda A."/>
            <person name="Oliveira C."/>
            <person name="Osipova E."/>
            <person name="Leigh N.D."/>
            <person name="Simon A."/>
            <person name="Yun M.H."/>
        </authorList>
    </citation>
    <scope>NUCLEOTIDE SEQUENCE</scope>
    <source>
        <strain evidence="2">20211129_DDA</strain>
        <tissue evidence="2">Liver</tissue>
    </source>
</reference>
<feature type="compositionally biased region" description="Polar residues" evidence="1">
    <location>
        <begin position="78"/>
        <end position="89"/>
    </location>
</feature>
<protein>
    <submittedName>
        <fullName evidence="2">Uncharacterized protein</fullName>
    </submittedName>
</protein>
<comment type="caution">
    <text evidence="2">The sequence shown here is derived from an EMBL/GenBank/DDBJ whole genome shotgun (WGS) entry which is preliminary data.</text>
</comment>
<name>A0AAV7NPN2_PLEWA</name>
<dbReference type="Proteomes" id="UP001066276">
    <property type="component" value="Chromosome 8"/>
</dbReference>
<dbReference type="EMBL" id="JANPWB010000012">
    <property type="protein sequence ID" value="KAJ1118028.1"/>
    <property type="molecule type" value="Genomic_DNA"/>
</dbReference>
<proteinExistence type="predicted"/>
<evidence type="ECO:0000313" key="3">
    <source>
        <dbReference type="Proteomes" id="UP001066276"/>
    </source>
</evidence>
<accession>A0AAV7NPN2</accession>
<gene>
    <name evidence="2" type="ORF">NDU88_006223</name>
</gene>
<feature type="region of interest" description="Disordered" evidence="1">
    <location>
        <begin position="71"/>
        <end position="179"/>
    </location>
</feature>
<keyword evidence="3" id="KW-1185">Reference proteome</keyword>
<feature type="compositionally biased region" description="Basic and acidic residues" evidence="1">
    <location>
        <begin position="153"/>
        <end position="173"/>
    </location>
</feature>